<evidence type="ECO:0000256" key="4">
    <source>
        <dbReference type="ARBA" id="ARBA00022692"/>
    </source>
</evidence>
<evidence type="ECO:0000313" key="9">
    <source>
        <dbReference type="Proteomes" id="UP001556692"/>
    </source>
</evidence>
<keyword evidence="9" id="KW-1185">Reference proteome</keyword>
<keyword evidence="4 7" id="KW-0812">Transmembrane</keyword>
<sequence length="635" mass="69867">MAWKFTDPSGFPYQPGSLFLGLDPSTGREVGIHTERHAITIAGARTGKGAAVLVPNARRWPHGLLTIDPKGENVELTWQHREALGQRVIAIDPYGYAKIPERLRASFNPLASINPNSITAADDLDMIADGLVRRTNPKNAEWDNGACMILAGMMAYVILSNPPEKRTLDTLRDILTQPKEIANEEGELIGGLYYHAQMMAACERHGIGKLARSASATIMDALENGKGMPPQLLDAAKRHSKWLDSEPITAALGASTFDLADIKTGKVSVYLVLPPDYIKTHAAFLRLFVRMALSAMARDRTGNGRCLFLLDEFYQLGKMDEIQASSGLMPGYGVHLWPFLQDLGQLHELYGAAGSKTFFANADVHMFFGIDQDADASKMVSDRIGPLKPDEITAPPPIDFTNPTLVNKRNPLERGGFWGSYKHGDMGLFGKDRDESDIARRIETEDENIRRAWENADEQTRRKIENTNAQRLAEYDHAMKRVGTPRIPPDEVAQLTGKGHGQKVANSMIVFGPRHVVLNLLLEPYFHNEAKSPEIINAGQPTFFDVEYVRDYWLGPTPLLTKIVVSCAAFIGSFGLAAALGAPPLVVWLFAAFGILVIPPLATITISKKLIIVGLFTFGCIVAIRTDSPFLAFPE</sequence>
<comment type="similarity">
    <text evidence="2">Belongs to the VirD4/TraG family.</text>
</comment>
<accession>A0ABV3SSJ4</accession>
<feature type="transmembrane region" description="Helical" evidence="7">
    <location>
        <begin position="610"/>
        <end position="626"/>
    </location>
</feature>
<evidence type="ECO:0000256" key="3">
    <source>
        <dbReference type="ARBA" id="ARBA00022475"/>
    </source>
</evidence>
<protein>
    <submittedName>
        <fullName evidence="8">Type IV secretory system conjugative DNA transfer family protein</fullName>
    </submittedName>
</protein>
<dbReference type="InterPro" id="IPR027417">
    <property type="entry name" value="P-loop_NTPase"/>
</dbReference>
<feature type="transmembrane region" description="Helical" evidence="7">
    <location>
        <begin position="585"/>
        <end position="603"/>
    </location>
</feature>
<dbReference type="CDD" id="cd01127">
    <property type="entry name" value="TrwB_TraG_TraD_VirD4"/>
    <property type="match status" value="1"/>
</dbReference>
<evidence type="ECO:0000256" key="7">
    <source>
        <dbReference type="SAM" id="Phobius"/>
    </source>
</evidence>
<dbReference type="InterPro" id="IPR051539">
    <property type="entry name" value="T4SS-coupling_protein"/>
</dbReference>
<evidence type="ECO:0000256" key="2">
    <source>
        <dbReference type="ARBA" id="ARBA00008806"/>
    </source>
</evidence>
<reference evidence="8 9" key="1">
    <citation type="submission" date="2024-05" db="EMBL/GenBank/DDBJ databases">
        <authorList>
            <person name="Jiang F."/>
        </authorList>
    </citation>
    <scope>NUCLEOTIDE SEQUENCE [LARGE SCALE GENOMIC DNA]</scope>
    <source>
        <strain evidence="8 9">LZ166</strain>
    </source>
</reference>
<evidence type="ECO:0000256" key="5">
    <source>
        <dbReference type="ARBA" id="ARBA00022989"/>
    </source>
</evidence>
<dbReference type="Gene3D" id="3.40.50.300">
    <property type="entry name" value="P-loop containing nucleotide triphosphate hydrolases"/>
    <property type="match status" value="1"/>
</dbReference>
<dbReference type="PANTHER" id="PTHR37937">
    <property type="entry name" value="CONJUGATIVE TRANSFER: DNA TRANSPORT"/>
    <property type="match status" value="1"/>
</dbReference>
<name>A0ABV3SSJ4_9HYPH</name>
<dbReference type="EMBL" id="JBDPGJ010000015">
    <property type="protein sequence ID" value="MEX0409782.1"/>
    <property type="molecule type" value="Genomic_DNA"/>
</dbReference>
<dbReference type="Pfam" id="PF02534">
    <property type="entry name" value="T4SS-DNA_transf"/>
    <property type="match status" value="1"/>
</dbReference>
<gene>
    <name evidence="8" type="ORF">ABGN05_29590</name>
</gene>
<evidence type="ECO:0000313" key="8">
    <source>
        <dbReference type="EMBL" id="MEX0409782.1"/>
    </source>
</evidence>
<feature type="non-terminal residue" evidence="8">
    <location>
        <position position="635"/>
    </location>
</feature>
<dbReference type="PANTHER" id="PTHR37937:SF1">
    <property type="entry name" value="CONJUGATIVE TRANSFER: DNA TRANSPORT"/>
    <property type="match status" value="1"/>
</dbReference>
<organism evidence="8 9">
    <name type="scientific">Aquibium pacificus</name>
    <dbReference type="NCBI Taxonomy" id="3153579"/>
    <lineage>
        <taxon>Bacteria</taxon>
        <taxon>Pseudomonadati</taxon>
        <taxon>Pseudomonadota</taxon>
        <taxon>Alphaproteobacteria</taxon>
        <taxon>Hyphomicrobiales</taxon>
        <taxon>Phyllobacteriaceae</taxon>
        <taxon>Aquibium</taxon>
    </lineage>
</organism>
<dbReference type="Proteomes" id="UP001556692">
    <property type="component" value="Unassembled WGS sequence"/>
</dbReference>
<evidence type="ECO:0000256" key="6">
    <source>
        <dbReference type="ARBA" id="ARBA00023136"/>
    </source>
</evidence>
<comment type="subcellular location">
    <subcellularLocation>
        <location evidence="1">Cell membrane</location>
        <topology evidence="1">Multi-pass membrane protein</topology>
    </subcellularLocation>
</comment>
<proteinExistence type="inferred from homology"/>
<dbReference type="RefSeq" id="WP_367957649.1">
    <property type="nucleotide sequence ID" value="NZ_JBDPGJ010000015.1"/>
</dbReference>
<keyword evidence="5 7" id="KW-1133">Transmembrane helix</keyword>
<comment type="caution">
    <text evidence="8">The sequence shown here is derived from an EMBL/GenBank/DDBJ whole genome shotgun (WGS) entry which is preliminary data.</text>
</comment>
<dbReference type="InterPro" id="IPR003688">
    <property type="entry name" value="TraG/VirD4"/>
</dbReference>
<dbReference type="SUPFAM" id="SSF52540">
    <property type="entry name" value="P-loop containing nucleoside triphosphate hydrolases"/>
    <property type="match status" value="1"/>
</dbReference>
<keyword evidence="6 7" id="KW-0472">Membrane</keyword>
<keyword evidence="3" id="KW-1003">Cell membrane</keyword>
<evidence type="ECO:0000256" key="1">
    <source>
        <dbReference type="ARBA" id="ARBA00004651"/>
    </source>
</evidence>